<evidence type="ECO:0000259" key="2">
    <source>
        <dbReference type="Pfam" id="PF08609"/>
    </source>
</evidence>
<reference evidence="3" key="1">
    <citation type="submission" date="2020-06" db="EMBL/GenBank/DDBJ databases">
        <title>WGS assembly of Ceratodon purpureus strain R40.</title>
        <authorList>
            <person name="Carey S.B."/>
            <person name="Jenkins J."/>
            <person name="Shu S."/>
            <person name="Lovell J.T."/>
            <person name="Sreedasyam A."/>
            <person name="Maumus F."/>
            <person name="Tiley G.P."/>
            <person name="Fernandez-Pozo N."/>
            <person name="Barry K."/>
            <person name="Chen C."/>
            <person name="Wang M."/>
            <person name="Lipzen A."/>
            <person name="Daum C."/>
            <person name="Saski C.A."/>
            <person name="Payton A.C."/>
            <person name="Mcbreen J.C."/>
            <person name="Conrad R.E."/>
            <person name="Kollar L.M."/>
            <person name="Olsson S."/>
            <person name="Huttunen S."/>
            <person name="Landis J.B."/>
            <person name="Wickett N.J."/>
            <person name="Johnson M.G."/>
            <person name="Rensing S.A."/>
            <person name="Grimwood J."/>
            <person name="Schmutz J."/>
            <person name="Mcdaniel S.F."/>
        </authorList>
    </citation>
    <scope>NUCLEOTIDE SEQUENCE</scope>
    <source>
        <strain evidence="3">R40</strain>
    </source>
</reference>
<keyword evidence="4" id="KW-1185">Reference proteome</keyword>
<dbReference type="InterPro" id="IPR013918">
    <property type="entry name" value="Nucleotide_exch_fac_Fes1"/>
</dbReference>
<dbReference type="PANTHER" id="PTHR19316">
    <property type="entry name" value="PROTEIN FOLDING REGULATOR"/>
    <property type="match status" value="1"/>
</dbReference>
<dbReference type="InterPro" id="IPR011989">
    <property type="entry name" value="ARM-like"/>
</dbReference>
<feature type="transmembrane region" description="Helical" evidence="1">
    <location>
        <begin position="12"/>
        <end position="35"/>
    </location>
</feature>
<feature type="domain" description="Nucleotide exchange factor Fes1" evidence="2">
    <location>
        <begin position="84"/>
        <end position="174"/>
    </location>
</feature>
<dbReference type="PANTHER" id="PTHR19316:SF32">
    <property type="entry name" value="ARM REPEAT SUPERFAMILY PROTEIN"/>
    <property type="match status" value="1"/>
</dbReference>
<dbReference type="GO" id="GO:0005783">
    <property type="term" value="C:endoplasmic reticulum"/>
    <property type="evidence" value="ECO:0007669"/>
    <property type="project" value="TreeGrafter"/>
</dbReference>
<keyword evidence="1" id="KW-0812">Transmembrane</keyword>
<dbReference type="AlphaFoldDB" id="A0A8T0IFX9"/>
<comment type="caution">
    <text evidence="3">The sequence shown here is derived from an EMBL/GenBank/DDBJ whole genome shotgun (WGS) entry which is preliminary data.</text>
</comment>
<evidence type="ECO:0000313" key="3">
    <source>
        <dbReference type="EMBL" id="KAG0581737.1"/>
    </source>
</evidence>
<dbReference type="InterPro" id="IPR016024">
    <property type="entry name" value="ARM-type_fold"/>
</dbReference>
<sequence>MGRFERDLRGVLRCGTWVIVAGCLLLWAVMMVSGVSDNPDLESVNMTAGGVAWVTTLDVDELEKSSEKGAPVEQVEAGEGFNSMESILHWAIGHSDPEKLKVAATVAKRLSAEELENRRQDIKELMDRLHIPSDAELMKIAIADLNNLTLSTDDRQRALQELLILVEPIDNANDVADLDKLGGLQSIIAELDRPEEELRTTAAWVLGKACQNNLVVQKQILQHKGLPRLMEMVEASSSEEAVKALYAVSAVVRNFPLAQEEFYFEGGAGLLERLFAGPSVDIRLRRKSLFLLADLAEQSQQLRGGQLDAVLKASSNAPDSVNLFNERLLKAVVNLMEASDMDTQEKALMAVRSLSKVSDSVRNTLVVACRVEVTLERLKFQLHELQEHEDQADFARDLEVLRQEVLISISKSEPSNAESLKDEL</sequence>
<evidence type="ECO:0000313" key="4">
    <source>
        <dbReference type="Proteomes" id="UP000822688"/>
    </source>
</evidence>
<dbReference type="InterPro" id="IPR050693">
    <property type="entry name" value="Hsp70_NEF-Inhibitors"/>
</dbReference>
<organism evidence="3 4">
    <name type="scientific">Ceratodon purpureus</name>
    <name type="common">Fire moss</name>
    <name type="synonym">Dicranum purpureum</name>
    <dbReference type="NCBI Taxonomy" id="3225"/>
    <lineage>
        <taxon>Eukaryota</taxon>
        <taxon>Viridiplantae</taxon>
        <taxon>Streptophyta</taxon>
        <taxon>Embryophyta</taxon>
        <taxon>Bryophyta</taxon>
        <taxon>Bryophytina</taxon>
        <taxon>Bryopsida</taxon>
        <taxon>Dicranidae</taxon>
        <taxon>Pseudoditrichales</taxon>
        <taxon>Ditrichaceae</taxon>
        <taxon>Ceratodon</taxon>
    </lineage>
</organism>
<dbReference type="Proteomes" id="UP000822688">
    <property type="component" value="Chromosome 3"/>
</dbReference>
<keyword evidence="1" id="KW-0472">Membrane</keyword>
<proteinExistence type="predicted"/>
<accession>A0A8T0IFX9</accession>
<protein>
    <recommendedName>
        <fullName evidence="2">Nucleotide exchange factor Fes1 domain-containing protein</fullName>
    </recommendedName>
</protein>
<name>A0A8T0IFX9_CERPU</name>
<dbReference type="EMBL" id="CM026423">
    <property type="protein sequence ID" value="KAG0581737.1"/>
    <property type="molecule type" value="Genomic_DNA"/>
</dbReference>
<evidence type="ECO:0000256" key="1">
    <source>
        <dbReference type="SAM" id="Phobius"/>
    </source>
</evidence>
<dbReference type="SUPFAM" id="SSF48371">
    <property type="entry name" value="ARM repeat"/>
    <property type="match status" value="1"/>
</dbReference>
<keyword evidence="1" id="KW-1133">Transmembrane helix</keyword>
<dbReference type="Pfam" id="PF08609">
    <property type="entry name" value="Fes1"/>
    <property type="match status" value="1"/>
</dbReference>
<dbReference type="GO" id="GO:0000774">
    <property type="term" value="F:adenyl-nucleotide exchange factor activity"/>
    <property type="evidence" value="ECO:0007669"/>
    <property type="project" value="TreeGrafter"/>
</dbReference>
<gene>
    <name evidence="3" type="ORF">KC19_3G004800</name>
</gene>
<dbReference type="Gene3D" id="1.25.10.10">
    <property type="entry name" value="Leucine-rich Repeat Variant"/>
    <property type="match status" value="1"/>
</dbReference>